<dbReference type="AlphaFoldDB" id="A0A7S3ZJB2"/>
<dbReference type="Gene3D" id="1.10.287.110">
    <property type="entry name" value="DnaJ domain"/>
    <property type="match status" value="1"/>
</dbReference>
<name>A0A7S3ZJB2_9STRA</name>
<dbReference type="SUPFAM" id="SSF46565">
    <property type="entry name" value="Chaperone J-domain"/>
    <property type="match status" value="1"/>
</dbReference>
<sequence>MRGLLLAVLLTTTTAATETLFDLFGISQVELPGLDDSQLKKLYKRRALELHPDKSDHPDAEDRFRRLQEAYEGLKDPSTRSYFARFGQYDVWRNVKEYADEKLHHTRRGWVRTRRGVQMASERVDIRDEFVRGDGRVLPLHKDYYDRAFGFDGVTVLLVADHDEPHVTQKPANALRAFASRVTSNQIRVASLNAAALGNGDLAMNLWDAFDMRRGAALCVVVPPFSKPTSGVRVPCDPSASLPLRLSRVAKWLKDDTLEAVAFADGGYCLSDAVSKTCKRVEGPRAALVVSTHSPALSKAARNARLKFRPFAEVVMIKCDKDCANTPRLRVDIDDKSVDLPLNDKHQADDERLAVTFTHLLDGLLHGLIPQERAPSSLVVGGLGDLEGNCKLPGLDGRFAFDGYRLGRPSWRKRNVYLRWQPAASRSRGVGAWLLTDMADEDRAWGFLEIDTLTPLDAAAACWTFYCRGRAVEWECSPHVSVVNGETPAPNPSNSV</sequence>
<evidence type="ECO:0000313" key="4">
    <source>
        <dbReference type="EMBL" id="CAE0684999.1"/>
    </source>
</evidence>
<organism evidence="4">
    <name type="scientific">Pelagomonas calceolata</name>
    <dbReference type="NCBI Taxonomy" id="35677"/>
    <lineage>
        <taxon>Eukaryota</taxon>
        <taxon>Sar</taxon>
        <taxon>Stramenopiles</taxon>
        <taxon>Ochrophyta</taxon>
        <taxon>Pelagophyceae</taxon>
        <taxon>Pelagomonadales</taxon>
        <taxon>Pelagomonadaceae</taxon>
        <taxon>Pelagomonas</taxon>
    </lineage>
</organism>
<dbReference type="SMART" id="SM00271">
    <property type="entry name" value="DnaJ"/>
    <property type="match status" value="1"/>
</dbReference>
<feature type="chain" id="PRO_5035593840" description="J domain-containing protein" evidence="2">
    <location>
        <begin position="17"/>
        <end position="496"/>
    </location>
</feature>
<dbReference type="EMBL" id="HBIW01000521">
    <property type="protein sequence ID" value="CAE0684999.1"/>
    <property type="molecule type" value="Transcribed_RNA"/>
</dbReference>
<dbReference type="PROSITE" id="PS00636">
    <property type="entry name" value="DNAJ_1"/>
    <property type="match status" value="1"/>
</dbReference>
<gene>
    <name evidence="4" type="ORF">PCAL00307_LOCUS433</name>
    <name evidence="5" type="ORF">PECAL_2P09400</name>
</gene>
<feature type="domain" description="J" evidence="3">
    <location>
        <begin position="19"/>
        <end position="87"/>
    </location>
</feature>
<dbReference type="InterPro" id="IPR051948">
    <property type="entry name" value="Hsp70_co-chaperone_J-domain"/>
</dbReference>
<keyword evidence="2" id="KW-0732">Signal</keyword>
<keyword evidence="6" id="KW-1185">Reference proteome</keyword>
<keyword evidence="1" id="KW-0143">Chaperone</keyword>
<dbReference type="EMBL" id="CAKKNE010000002">
    <property type="protein sequence ID" value="CAH0367897.1"/>
    <property type="molecule type" value="Genomic_DNA"/>
</dbReference>
<evidence type="ECO:0000256" key="2">
    <source>
        <dbReference type="SAM" id="SignalP"/>
    </source>
</evidence>
<reference evidence="4" key="1">
    <citation type="submission" date="2021-01" db="EMBL/GenBank/DDBJ databases">
        <authorList>
            <person name="Corre E."/>
            <person name="Pelletier E."/>
            <person name="Niang G."/>
            <person name="Scheremetjew M."/>
            <person name="Finn R."/>
            <person name="Kale V."/>
            <person name="Holt S."/>
            <person name="Cochrane G."/>
            <person name="Meng A."/>
            <person name="Brown T."/>
            <person name="Cohen L."/>
        </authorList>
    </citation>
    <scope>NUCLEOTIDE SEQUENCE</scope>
    <source>
        <strain evidence="4">CCMP1756</strain>
    </source>
</reference>
<evidence type="ECO:0000313" key="5">
    <source>
        <dbReference type="EMBL" id="CAH0367897.1"/>
    </source>
</evidence>
<evidence type="ECO:0000313" key="6">
    <source>
        <dbReference type="Proteomes" id="UP000789595"/>
    </source>
</evidence>
<protein>
    <recommendedName>
        <fullName evidence="3">J domain-containing protein</fullName>
    </recommendedName>
</protein>
<dbReference type="GO" id="GO:0051787">
    <property type="term" value="F:misfolded protein binding"/>
    <property type="evidence" value="ECO:0007669"/>
    <property type="project" value="TreeGrafter"/>
</dbReference>
<dbReference type="GO" id="GO:0005783">
    <property type="term" value="C:endoplasmic reticulum"/>
    <property type="evidence" value="ECO:0007669"/>
    <property type="project" value="TreeGrafter"/>
</dbReference>
<dbReference type="Proteomes" id="UP000789595">
    <property type="component" value="Unassembled WGS sequence"/>
</dbReference>
<reference evidence="5" key="2">
    <citation type="submission" date="2021-11" db="EMBL/GenBank/DDBJ databases">
        <authorList>
            <consortium name="Genoscope - CEA"/>
            <person name="William W."/>
        </authorList>
    </citation>
    <scope>NUCLEOTIDE SEQUENCE</scope>
</reference>
<dbReference type="PANTHER" id="PTHR44360">
    <property type="entry name" value="DNAJ HOMOLOG SUBFAMILY B MEMBER 9"/>
    <property type="match status" value="1"/>
</dbReference>
<dbReference type="PRINTS" id="PR00625">
    <property type="entry name" value="JDOMAIN"/>
</dbReference>
<evidence type="ECO:0000259" key="3">
    <source>
        <dbReference type="PROSITE" id="PS50076"/>
    </source>
</evidence>
<evidence type="ECO:0000256" key="1">
    <source>
        <dbReference type="ARBA" id="ARBA00023186"/>
    </source>
</evidence>
<accession>A0A7S3ZJB2</accession>
<dbReference type="PANTHER" id="PTHR44360:SF1">
    <property type="entry name" value="DNAJ HOMOLOG SUBFAMILY B MEMBER 9"/>
    <property type="match status" value="1"/>
</dbReference>
<dbReference type="Pfam" id="PF00226">
    <property type="entry name" value="DnaJ"/>
    <property type="match status" value="1"/>
</dbReference>
<dbReference type="PROSITE" id="PS50076">
    <property type="entry name" value="DNAJ_2"/>
    <property type="match status" value="1"/>
</dbReference>
<dbReference type="OrthoDB" id="38915at2759"/>
<feature type="signal peptide" evidence="2">
    <location>
        <begin position="1"/>
        <end position="16"/>
    </location>
</feature>
<dbReference type="InterPro" id="IPR018253">
    <property type="entry name" value="DnaJ_domain_CS"/>
</dbReference>
<dbReference type="GO" id="GO:0036503">
    <property type="term" value="P:ERAD pathway"/>
    <property type="evidence" value="ECO:0007669"/>
    <property type="project" value="TreeGrafter"/>
</dbReference>
<dbReference type="GO" id="GO:0051087">
    <property type="term" value="F:protein-folding chaperone binding"/>
    <property type="evidence" value="ECO:0007669"/>
    <property type="project" value="TreeGrafter"/>
</dbReference>
<dbReference type="InterPro" id="IPR001623">
    <property type="entry name" value="DnaJ_domain"/>
</dbReference>
<proteinExistence type="predicted"/>
<dbReference type="InterPro" id="IPR036869">
    <property type="entry name" value="J_dom_sf"/>
</dbReference>
<dbReference type="CDD" id="cd06257">
    <property type="entry name" value="DnaJ"/>
    <property type="match status" value="1"/>
</dbReference>